<dbReference type="Gene3D" id="3.30.160.60">
    <property type="entry name" value="Classic Zinc Finger"/>
    <property type="match status" value="2"/>
</dbReference>
<gene>
    <name evidence="9" type="primary">TBLA0A01605</name>
    <name evidence="9" type="ORF">TBLA_0A01605</name>
</gene>
<keyword evidence="1" id="KW-0678">Repressor</keyword>
<evidence type="ECO:0000313" key="9">
    <source>
        <dbReference type="EMBL" id="CCH57960.1"/>
    </source>
</evidence>
<dbReference type="GO" id="GO:0001228">
    <property type="term" value="F:DNA-binding transcription activator activity, RNA polymerase II-specific"/>
    <property type="evidence" value="ECO:0007669"/>
    <property type="project" value="TreeGrafter"/>
</dbReference>
<feature type="domain" description="C2H2-type" evidence="8">
    <location>
        <begin position="166"/>
        <end position="193"/>
    </location>
</feature>
<feature type="domain" description="C2H2-type" evidence="8">
    <location>
        <begin position="138"/>
        <end position="165"/>
    </location>
</feature>
<accession>I2GV08</accession>
<dbReference type="FunFam" id="3.30.160.60:FF:000100">
    <property type="entry name" value="Zinc finger 45-like"/>
    <property type="match status" value="1"/>
</dbReference>
<proteinExistence type="predicted"/>
<dbReference type="HOGENOM" id="CLU_040688_2_0_1"/>
<dbReference type="KEGG" id="tbl:TBLA_0A01605"/>
<evidence type="ECO:0000259" key="8">
    <source>
        <dbReference type="PROSITE" id="PS50157"/>
    </source>
</evidence>
<dbReference type="GO" id="GO:0005634">
    <property type="term" value="C:nucleus"/>
    <property type="evidence" value="ECO:0007669"/>
    <property type="project" value="TreeGrafter"/>
</dbReference>
<evidence type="ECO:0000256" key="4">
    <source>
        <dbReference type="ARBA" id="ARBA00022771"/>
    </source>
</evidence>
<evidence type="ECO:0000313" key="10">
    <source>
        <dbReference type="Proteomes" id="UP000002866"/>
    </source>
</evidence>
<dbReference type="PROSITE" id="PS50157">
    <property type="entry name" value="ZINC_FINGER_C2H2_2"/>
    <property type="match status" value="2"/>
</dbReference>
<dbReference type="GO" id="GO:0000978">
    <property type="term" value="F:RNA polymerase II cis-regulatory region sequence-specific DNA binding"/>
    <property type="evidence" value="ECO:0007669"/>
    <property type="project" value="TreeGrafter"/>
</dbReference>
<dbReference type="RefSeq" id="XP_004177479.1">
    <property type="nucleotide sequence ID" value="XM_004177431.1"/>
</dbReference>
<reference evidence="9 10" key="1">
    <citation type="journal article" date="2011" name="Proc. Natl. Acad. Sci. U.S.A.">
        <title>Evolutionary erosion of yeast sex chromosomes by mating-type switching accidents.</title>
        <authorList>
            <person name="Gordon J.L."/>
            <person name="Armisen D."/>
            <person name="Proux-Wera E."/>
            <person name="Oheigeartaigh S.S."/>
            <person name="Byrne K.P."/>
            <person name="Wolfe K.H."/>
        </authorList>
    </citation>
    <scope>NUCLEOTIDE SEQUENCE [LARGE SCALE GENOMIC DNA]</scope>
    <source>
        <strain evidence="10">ATCC 34711 / CBS 6284 / DSM 70876 / NBRC 10599 / NRRL Y-10934 / UCD 77-7</strain>
    </source>
</reference>
<dbReference type="InParanoid" id="I2GV08"/>
<dbReference type="OrthoDB" id="8922241at2759"/>
<dbReference type="SMART" id="SM00355">
    <property type="entry name" value="ZnF_C2H2"/>
    <property type="match status" value="2"/>
</dbReference>
<organism evidence="9 10">
    <name type="scientific">Henningerozyma blattae (strain ATCC 34711 / CBS 6284 / DSM 70876 / NBRC 10599 / NRRL Y-10934 / UCD 77-7)</name>
    <name type="common">Yeast</name>
    <name type="synonym">Tetrapisispora blattae</name>
    <dbReference type="NCBI Taxonomy" id="1071380"/>
    <lineage>
        <taxon>Eukaryota</taxon>
        <taxon>Fungi</taxon>
        <taxon>Dikarya</taxon>
        <taxon>Ascomycota</taxon>
        <taxon>Saccharomycotina</taxon>
        <taxon>Saccharomycetes</taxon>
        <taxon>Saccharomycetales</taxon>
        <taxon>Saccharomycetaceae</taxon>
        <taxon>Henningerozyma</taxon>
    </lineage>
</organism>
<dbReference type="eggNOG" id="KOG1721">
    <property type="taxonomic scope" value="Eukaryota"/>
</dbReference>
<evidence type="ECO:0000256" key="6">
    <source>
        <dbReference type="ARBA" id="ARBA00023242"/>
    </source>
</evidence>
<dbReference type="PANTHER" id="PTHR24393:SF34">
    <property type="entry name" value="PR_SET DOMAIN 13"/>
    <property type="match status" value="1"/>
</dbReference>
<dbReference type="AlphaFoldDB" id="I2GV08"/>
<keyword evidence="6" id="KW-0539">Nucleus</keyword>
<dbReference type="SUPFAM" id="SSF57667">
    <property type="entry name" value="beta-beta-alpha zinc fingers"/>
    <property type="match status" value="1"/>
</dbReference>
<keyword evidence="3" id="KW-0677">Repeat</keyword>
<dbReference type="EMBL" id="HE806316">
    <property type="protein sequence ID" value="CCH57960.1"/>
    <property type="molecule type" value="Genomic_DNA"/>
</dbReference>
<dbReference type="GO" id="GO:0008270">
    <property type="term" value="F:zinc ion binding"/>
    <property type="evidence" value="ECO:0007669"/>
    <property type="project" value="UniProtKB-KW"/>
</dbReference>
<dbReference type="PROSITE" id="PS00028">
    <property type="entry name" value="ZINC_FINGER_C2H2_1"/>
    <property type="match status" value="1"/>
</dbReference>
<dbReference type="Proteomes" id="UP000002866">
    <property type="component" value="Chromosome 1"/>
</dbReference>
<dbReference type="STRING" id="1071380.I2GV08"/>
<keyword evidence="5" id="KW-0862">Zinc</keyword>
<protein>
    <recommendedName>
        <fullName evidence="8">C2H2-type domain-containing protein</fullName>
    </recommendedName>
</protein>
<evidence type="ECO:0000256" key="7">
    <source>
        <dbReference type="PROSITE-ProRule" id="PRU00042"/>
    </source>
</evidence>
<dbReference type="InterPro" id="IPR036236">
    <property type="entry name" value="Znf_C2H2_sf"/>
</dbReference>
<keyword evidence="4 7" id="KW-0863">Zinc-finger</keyword>
<dbReference type="FunCoup" id="I2GV08">
    <property type="interactions" value="4060"/>
</dbReference>
<evidence type="ECO:0000256" key="1">
    <source>
        <dbReference type="ARBA" id="ARBA00022491"/>
    </source>
</evidence>
<evidence type="ECO:0000256" key="5">
    <source>
        <dbReference type="ARBA" id="ARBA00022833"/>
    </source>
</evidence>
<keyword evidence="10" id="KW-1185">Reference proteome</keyword>
<evidence type="ECO:0000256" key="2">
    <source>
        <dbReference type="ARBA" id="ARBA00022723"/>
    </source>
</evidence>
<dbReference type="InterPro" id="IPR013087">
    <property type="entry name" value="Znf_C2H2_type"/>
</dbReference>
<keyword evidence="2" id="KW-0479">Metal-binding</keyword>
<name>I2GV08_HENB6</name>
<dbReference type="GeneID" id="14492944"/>
<sequence length="224" mass="25255">MQAQTSHHSPNSNENDVFFQRAMEALAVTSLNTDTLDPVIKELLYRVRGISSDNSALSVHNDTAQNSLGNSIHEYPTDSTSFQVQAMIDKMNTAENNKSLDNIYDVSNNSMISTDSQYRSIDTSQLNHALLGSSSQYVVCNKCDMEFTRQSDLKRHEKTHMSVGPHICSQCGKDFARKDSLKRHANTMQCKKNREKLQNEYFGQDVDLVIKQIQQQSNVPNDSS</sequence>
<evidence type="ECO:0000256" key="3">
    <source>
        <dbReference type="ARBA" id="ARBA00022737"/>
    </source>
</evidence>
<dbReference type="PANTHER" id="PTHR24393">
    <property type="entry name" value="ZINC FINGER PROTEIN"/>
    <property type="match status" value="1"/>
</dbReference>
<dbReference type="OMA" id="HYDTLTC"/>
<dbReference type="Pfam" id="PF00096">
    <property type="entry name" value="zf-C2H2"/>
    <property type="match status" value="2"/>
</dbReference>